<dbReference type="EMBL" id="SMAB01000001">
    <property type="protein sequence ID" value="TCS84373.1"/>
    <property type="molecule type" value="Genomic_DNA"/>
</dbReference>
<dbReference type="UniPathway" id="UPA00115">
    <property type="reaction ID" value="UER00412"/>
</dbReference>
<dbReference type="AlphaFoldDB" id="A0A4R3KKG9"/>
<feature type="binding site" evidence="3">
    <location>
        <begin position="25"/>
        <end position="28"/>
    </location>
    <ligand>
        <name>substrate</name>
    </ligand>
</feature>
<dbReference type="PANTHER" id="PTHR11934">
    <property type="entry name" value="RIBOSE-5-PHOSPHATE ISOMERASE"/>
    <property type="match status" value="1"/>
</dbReference>
<comment type="subunit">
    <text evidence="3">Homodimer.</text>
</comment>
<evidence type="ECO:0000256" key="2">
    <source>
        <dbReference type="ARBA" id="ARBA00023235"/>
    </source>
</evidence>
<feature type="binding site" evidence="3">
    <location>
        <position position="120"/>
    </location>
    <ligand>
        <name>substrate</name>
    </ligand>
</feature>
<gene>
    <name evidence="3" type="primary">rpiA</name>
    <name evidence="4" type="ORF">EDD72_10134</name>
</gene>
<dbReference type="InterPro" id="IPR020672">
    <property type="entry name" value="Ribose5P_isomerase_typA_subgr"/>
</dbReference>
<feature type="binding site" evidence="3">
    <location>
        <begin position="80"/>
        <end position="83"/>
    </location>
    <ligand>
        <name>substrate</name>
    </ligand>
</feature>
<name>A0A4R3KKG9_9BACI</name>
<feature type="active site" description="Proton acceptor" evidence="3">
    <location>
        <position position="102"/>
    </location>
</feature>
<dbReference type="NCBIfam" id="TIGR00021">
    <property type="entry name" value="rpiA"/>
    <property type="match status" value="1"/>
</dbReference>
<dbReference type="FunFam" id="3.40.50.1360:FF:000001">
    <property type="entry name" value="Ribose-5-phosphate isomerase A"/>
    <property type="match status" value="1"/>
</dbReference>
<dbReference type="PANTHER" id="PTHR11934:SF0">
    <property type="entry name" value="RIBOSE-5-PHOSPHATE ISOMERASE"/>
    <property type="match status" value="1"/>
</dbReference>
<dbReference type="Gene3D" id="3.40.50.1360">
    <property type="match status" value="1"/>
</dbReference>
<comment type="catalytic activity">
    <reaction evidence="1 3">
        <text>aldehydo-D-ribose 5-phosphate = D-ribulose 5-phosphate</text>
        <dbReference type="Rhea" id="RHEA:14657"/>
        <dbReference type="ChEBI" id="CHEBI:58121"/>
        <dbReference type="ChEBI" id="CHEBI:58273"/>
        <dbReference type="EC" id="5.3.1.6"/>
    </reaction>
</comment>
<organism evidence="4 5">
    <name type="scientific">Tepidibacillus fermentans</name>
    <dbReference type="NCBI Taxonomy" id="1281767"/>
    <lineage>
        <taxon>Bacteria</taxon>
        <taxon>Bacillati</taxon>
        <taxon>Bacillota</taxon>
        <taxon>Bacilli</taxon>
        <taxon>Bacillales</taxon>
        <taxon>Bacillaceae</taxon>
        <taxon>Tepidibacillus</taxon>
    </lineage>
</organism>
<dbReference type="Proteomes" id="UP000295788">
    <property type="component" value="Unassembled WGS sequence"/>
</dbReference>
<comment type="function">
    <text evidence="3">Catalyzes the reversible conversion of ribose-5-phosphate to ribulose 5-phosphate.</text>
</comment>
<dbReference type="InterPro" id="IPR004788">
    <property type="entry name" value="Ribose5P_isomerase_type_A"/>
</dbReference>
<dbReference type="GO" id="GO:0004751">
    <property type="term" value="F:ribose-5-phosphate isomerase activity"/>
    <property type="evidence" value="ECO:0007669"/>
    <property type="project" value="UniProtKB-UniRule"/>
</dbReference>
<comment type="similarity">
    <text evidence="3">Belongs to the ribose 5-phosphate isomerase family.</text>
</comment>
<dbReference type="EC" id="5.3.1.6" evidence="3"/>
<comment type="pathway">
    <text evidence="3">Carbohydrate degradation; pentose phosphate pathway; D-ribose 5-phosphate from D-ribulose 5-phosphate (non-oxidative stage): step 1/1.</text>
</comment>
<evidence type="ECO:0000313" key="5">
    <source>
        <dbReference type="Proteomes" id="UP000295788"/>
    </source>
</evidence>
<dbReference type="GO" id="GO:0006014">
    <property type="term" value="P:D-ribose metabolic process"/>
    <property type="evidence" value="ECO:0007669"/>
    <property type="project" value="TreeGrafter"/>
</dbReference>
<feature type="binding site" evidence="3">
    <location>
        <begin position="93"/>
        <end position="96"/>
    </location>
    <ligand>
        <name>substrate</name>
    </ligand>
</feature>
<dbReference type="InterPro" id="IPR037171">
    <property type="entry name" value="NagB/RpiA_transferase-like"/>
</dbReference>
<evidence type="ECO:0000256" key="3">
    <source>
        <dbReference type="HAMAP-Rule" id="MF_00170"/>
    </source>
</evidence>
<dbReference type="GO" id="GO:0005829">
    <property type="term" value="C:cytosol"/>
    <property type="evidence" value="ECO:0007669"/>
    <property type="project" value="TreeGrafter"/>
</dbReference>
<dbReference type="SUPFAM" id="SSF100950">
    <property type="entry name" value="NagB/RpiA/CoA transferase-like"/>
    <property type="match status" value="1"/>
</dbReference>
<proteinExistence type="inferred from homology"/>
<dbReference type="RefSeq" id="WP_132766617.1">
    <property type="nucleotide sequence ID" value="NZ_SMAB01000001.1"/>
</dbReference>
<dbReference type="HAMAP" id="MF_00170">
    <property type="entry name" value="Rib_5P_isom_A"/>
    <property type="match status" value="1"/>
</dbReference>
<keyword evidence="5" id="KW-1185">Reference proteome</keyword>
<dbReference type="Pfam" id="PF06026">
    <property type="entry name" value="Rib_5-P_isom_A"/>
    <property type="match status" value="1"/>
</dbReference>
<dbReference type="SUPFAM" id="SSF75445">
    <property type="entry name" value="D-ribose-5-phosphate isomerase (RpiA), lid domain"/>
    <property type="match status" value="1"/>
</dbReference>
<keyword evidence="2 3" id="KW-0413">Isomerase</keyword>
<dbReference type="GO" id="GO:0009052">
    <property type="term" value="P:pentose-phosphate shunt, non-oxidative branch"/>
    <property type="evidence" value="ECO:0007669"/>
    <property type="project" value="UniProtKB-UniRule"/>
</dbReference>
<accession>A0A4R3KKG9</accession>
<dbReference type="Gene3D" id="3.30.70.260">
    <property type="match status" value="1"/>
</dbReference>
<evidence type="ECO:0000256" key="1">
    <source>
        <dbReference type="ARBA" id="ARBA00001713"/>
    </source>
</evidence>
<evidence type="ECO:0000313" key="4">
    <source>
        <dbReference type="EMBL" id="TCS84373.1"/>
    </source>
</evidence>
<dbReference type="CDD" id="cd01398">
    <property type="entry name" value="RPI_A"/>
    <property type="match status" value="1"/>
</dbReference>
<reference evidence="4 5" key="1">
    <citation type="submission" date="2019-03" db="EMBL/GenBank/DDBJ databases">
        <title>Genomic Encyclopedia of Type Strains, Phase IV (KMG-IV): sequencing the most valuable type-strain genomes for metagenomic binning, comparative biology and taxonomic classification.</title>
        <authorList>
            <person name="Goeker M."/>
        </authorList>
    </citation>
    <scope>NUCLEOTIDE SEQUENCE [LARGE SCALE GENOMIC DNA]</scope>
    <source>
        <strain evidence="4 5">DSM 23802</strain>
    </source>
</reference>
<sequence length="224" mass="24409">MNAKQLVGEKAVDYIKDGMVVGLGTGSTVYWTIQKLGQLVKEGLSIKGIPTSVRTEELAKELGIPLTDFASVDRIDVTIDGADEIDSELNLIKGGGGALLREKIVAAASAQLIIVADESKLVKQLGQFPLPVEVIPFGWENTMKKIAEFGCQPRLRLVDDKPDITDNGNYILDCKFDKITKPEQLNKELNTIPGVVENGLFPNIANMFLIGKKDGKVNVITNMR</sequence>
<dbReference type="NCBIfam" id="NF001924">
    <property type="entry name" value="PRK00702.1"/>
    <property type="match status" value="1"/>
</dbReference>
<comment type="caution">
    <text evidence="4">The sequence shown here is derived from an EMBL/GenBank/DDBJ whole genome shotgun (WGS) entry which is preliminary data.</text>
</comment>
<dbReference type="OrthoDB" id="5870696at2"/>
<protein>
    <recommendedName>
        <fullName evidence="3">Ribose-5-phosphate isomerase A</fullName>
        <ecNumber evidence="3">5.3.1.6</ecNumber>
    </recommendedName>
    <alternativeName>
        <fullName evidence="3">Phosphoriboisomerase A</fullName>
        <shortName evidence="3">PRI</shortName>
    </alternativeName>
</protein>